<gene>
    <name evidence="2" type="ORF">RDI58_017822</name>
</gene>
<feature type="region of interest" description="Disordered" evidence="1">
    <location>
        <begin position="1"/>
        <end position="24"/>
    </location>
</feature>
<sequence length="197" mass="22800">MCSKPADSFRWHDEERSKDGKVRHPADGQAWKDFDRLHAVFAQDSCNVRLGLASDGFNLFRTMSICHSTWTVMLMAYNLPPWMCMKFEYSMLSLLIHGQRSPGNDIDNYLQLLIDELKLLWDSGVETYDASRNQTFQIRASLMWTINDFPAYAMLSGWSIKGKQRDARHKTQNSGVTVLPQLRALQAQRIRTRLLQI</sequence>
<dbReference type="EMBL" id="JBANQN010000007">
    <property type="protein sequence ID" value="KAK6784367.1"/>
    <property type="molecule type" value="Genomic_DNA"/>
</dbReference>
<comment type="caution">
    <text evidence="2">The sequence shown here is derived from an EMBL/GenBank/DDBJ whole genome shotgun (WGS) entry which is preliminary data.</text>
</comment>
<protein>
    <submittedName>
        <fullName evidence="2">Uncharacterized protein</fullName>
    </submittedName>
</protein>
<dbReference type="Pfam" id="PF02992">
    <property type="entry name" value="Transposase_21"/>
    <property type="match status" value="1"/>
</dbReference>
<dbReference type="PANTHER" id="PTHR10775">
    <property type="entry name" value="OS08G0208400 PROTEIN"/>
    <property type="match status" value="1"/>
</dbReference>
<feature type="compositionally biased region" description="Basic and acidic residues" evidence="1">
    <location>
        <begin position="7"/>
        <end position="24"/>
    </location>
</feature>
<organism evidence="2 3">
    <name type="scientific">Solanum bulbocastanum</name>
    <name type="common">Wild potato</name>
    <dbReference type="NCBI Taxonomy" id="147425"/>
    <lineage>
        <taxon>Eukaryota</taxon>
        <taxon>Viridiplantae</taxon>
        <taxon>Streptophyta</taxon>
        <taxon>Embryophyta</taxon>
        <taxon>Tracheophyta</taxon>
        <taxon>Spermatophyta</taxon>
        <taxon>Magnoliopsida</taxon>
        <taxon>eudicotyledons</taxon>
        <taxon>Gunneridae</taxon>
        <taxon>Pentapetalae</taxon>
        <taxon>asterids</taxon>
        <taxon>lamiids</taxon>
        <taxon>Solanales</taxon>
        <taxon>Solanaceae</taxon>
        <taxon>Solanoideae</taxon>
        <taxon>Solaneae</taxon>
        <taxon>Solanum</taxon>
    </lineage>
</organism>
<evidence type="ECO:0000313" key="2">
    <source>
        <dbReference type="EMBL" id="KAK6784367.1"/>
    </source>
</evidence>
<name>A0AAN8TFR5_SOLBU</name>
<evidence type="ECO:0000256" key="1">
    <source>
        <dbReference type="SAM" id="MobiDB-lite"/>
    </source>
</evidence>
<evidence type="ECO:0000313" key="3">
    <source>
        <dbReference type="Proteomes" id="UP001371456"/>
    </source>
</evidence>
<accession>A0AAN8TFR5</accession>
<reference evidence="2 3" key="1">
    <citation type="submission" date="2024-02" db="EMBL/GenBank/DDBJ databases">
        <title>de novo genome assembly of Solanum bulbocastanum strain 11H21.</title>
        <authorList>
            <person name="Hosaka A.J."/>
        </authorList>
    </citation>
    <scope>NUCLEOTIDE SEQUENCE [LARGE SCALE GENOMIC DNA]</scope>
    <source>
        <tissue evidence="2">Young leaves</tissue>
    </source>
</reference>
<proteinExistence type="predicted"/>
<dbReference type="AlphaFoldDB" id="A0AAN8TFR5"/>
<dbReference type="Proteomes" id="UP001371456">
    <property type="component" value="Unassembled WGS sequence"/>
</dbReference>
<dbReference type="InterPro" id="IPR004242">
    <property type="entry name" value="Transposase_21"/>
</dbReference>
<dbReference type="PANTHER" id="PTHR10775:SF190">
    <property type="entry name" value="TNP2-LIKE TRANSPOSON PROTEIN"/>
    <property type="match status" value="1"/>
</dbReference>
<keyword evidence="3" id="KW-1185">Reference proteome</keyword>